<sequence length="123" mass="13789">MQIGMKGVSSLLARRGEGKGFGSSSSKSKRNHLELDEEEWVVACDMDATSMASGQKIMKGSVDEEDGEMERMRRGIDFFSEPLKCSLSLPTSYSQFVLNYRMNRIESTIPELINMLKDVEPSL</sequence>
<feature type="region of interest" description="Disordered" evidence="1">
    <location>
        <begin position="15"/>
        <end position="34"/>
    </location>
</feature>
<keyword evidence="3" id="KW-1185">Reference proteome</keyword>
<comment type="caution">
    <text evidence="2">The sequence shown here is derived from an EMBL/GenBank/DDBJ whole genome shotgun (WGS) entry which is preliminary data.</text>
</comment>
<dbReference type="AlphaFoldDB" id="A0A8J5C3I7"/>
<organism evidence="2 3">
    <name type="scientific">Zingiber officinale</name>
    <name type="common">Ginger</name>
    <name type="synonym">Amomum zingiber</name>
    <dbReference type="NCBI Taxonomy" id="94328"/>
    <lineage>
        <taxon>Eukaryota</taxon>
        <taxon>Viridiplantae</taxon>
        <taxon>Streptophyta</taxon>
        <taxon>Embryophyta</taxon>
        <taxon>Tracheophyta</taxon>
        <taxon>Spermatophyta</taxon>
        <taxon>Magnoliopsida</taxon>
        <taxon>Liliopsida</taxon>
        <taxon>Zingiberales</taxon>
        <taxon>Zingiberaceae</taxon>
        <taxon>Zingiber</taxon>
    </lineage>
</organism>
<evidence type="ECO:0000313" key="2">
    <source>
        <dbReference type="EMBL" id="KAG6470203.1"/>
    </source>
</evidence>
<dbReference type="EMBL" id="JACMSC010000021">
    <property type="protein sequence ID" value="KAG6470203.1"/>
    <property type="molecule type" value="Genomic_DNA"/>
</dbReference>
<dbReference type="Proteomes" id="UP000734854">
    <property type="component" value="Unassembled WGS sequence"/>
</dbReference>
<proteinExistence type="predicted"/>
<evidence type="ECO:0000313" key="3">
    <source>
        <dbReference type="Proteomes" id="UP000734854"/>
    </source>
</evidence>
<reference evidence="2 3" key="1">
    <citation type="submission" date="2020-08" db="EMBL/GenBank/DDBJ databases">
        <title>Plant Genome Project.</title>
        <authorList>
            <person name="Zhang R.-G."/>
        </authorList>
    </citation>
    <scope>NUCLEOTIDE SEQUENCE [LARGE SCALE GENOMIC DNA]</scope>
    <source>
        <tissue evidence="2">Rhizome</tissue>
    </source>
</reference>
<gene>
    <name evidence="2" type="ORF">ZIOFF_071263</name>
</gene>
<accession>A0A8J5C3I7</accession>
<evidence type="ECO:0000256" key="1">
    <source>
        <dbReference type="SAM" id="MobiDB-lite"/>
    </source>
</evidence>
<name>A0A8J5C3I7_ZINOF</name>
<protein>
    <submittedName>
        <fullName evidence="2">Uncharacterized protein</fullName>
    </submittedName>
</protein>